<dbReference type="InterPro" id="IPR016164">
    <property type="entry name" value="FAD-linked_Oxase-like_C"/>
</dbReference>
<evidence type="ECO:0000256" key="2">
    <source>
        <dbReference type="ARBA" id="ARBA00022630"/>
    </source>
</evidence>
<keyword evidence="2" id="KW-0285">Flavoprotein</keyword>
<dbReference type="GO" id="GO:0016491">
    <property type="term" value="F:oxidoreductase activity"/>
    <property type="evidence" value="ECO:0007669"/>
    <property type="project" value="UniProtKB-KW"/>
</dbReference>
<evidence type="ECO:0000256" key="4">
    <source>
        <dbReference type="ARBA" id="ARBA00023002"/>
    </source>
</evidence>
<dbReference type="InterPro" id="IPR036318">
    <property type="entry name" value="FAD-bd_PCMH-like_sf"/>
</dbReference>
<dbReference type="RefSeq" id="WP_145274823.1">
    <property type="nucleotide sequence ID" value="NZ_CP036426.1"/>
</dbReference>
<dbReference type="InterPro" id="IPR016169">
    <property type="entry name" value="FAD-bd_PCMH_sub2"/>
</dbReference>
<dbReference type="PROSITE" id="PS51387">
    <property type="entry name" value="FAD_PCMH"/>
    <property type="match status" value="1"/>
</dbReference>
<dbReference type="Proteomes" id="UP000317835">
    <property type="component" value="Chromosome"/>
</dbReference>
<dbReference type="SUPFAM" id="SSF56176">
    <property type="entry name" value="FAD-binding/transporter-associated domain-like"/>
    <property type="match status" value="1"/>
</dbReference>
<dbReference type="KEGG" id="tpla:ElP_52030"/>
<dbReference type="EMBL" id="CP036426">
    <property type="protein sequence ID" value="QDV37268.1"/>
    <property type="molecule type" value="Genomic_DNA"/>
</dbReference>
<organism evidence="6 7">
    <name type="scientific">Tautonia plasticadhaerens</name>
    <dbReference type="NCBI Taxonomy" id="2527974"/>
    <lineage>
        <taxon>Bacteria</taxon>
        <taxon>Pseudomonadati</taxon>
        <taxon>Planctomycetota</taxon>
        <taxon>Planctomycetia</taxon>
        <taxon>Isosphaerales</taxon>
        <taxon>Isosphaeraceae</taxon>
        <taxon>Tautonia</taxon>
    </lineage>
</organism>
<dbReference type="PANTHER" id="PTHR11748">
    <property type="entry name" value="D-LACTATE DEHYDROGENASE"/>
    <property type="match status" value="1"/>
</dbReference>
<dbReference type="InterPro" id="IPR006094">
    <property type="entry name" value="Oxid_FAD_bind_N"/>
</dbReference>
<dbReference type="OrthoDB" id="9767256at2"/>
<evidence type="ECO:0000259" key="5">
    <source>
        <dbReference type="PROSITE" id="PS51387"/>
    </source>
</evidence>
<dbReference type="SUPFAM" id="SSF55103">
    <property type="entry name" value="FAD-linked oxidases, C-terminal domain"/>
    <property type="match status" value="1"/>
</dbReference>
<keyword evidence="4 6" id="KW-0560">Oxidoreductase</keyword>
<dbReference type="InterPro" id="IPR016166">
    <property type="entry name" value="FAD-bd_PCMH"/>
</dbReference>
<dbReference type="InterPro" id="IPR004113">
    <property type="entry name" value="FAD-bd_oxidored_4_C"/>
</dbReference>
<feature type="domain" description="FAD-binding PCMH-type" evidence="5">
    <location>
        <begin position="13"/>
        <end position="193"/>
    </location>
</feature>
<protein>
    <submittedName>
        <fullName evidence="6">Putative FAD-linked oxidoreductase</fullName>
        <ecNumber evidence="6">1.-.-.-</ecNumber>
    </submittedName>
</protein>
<keyword evidence="7" id="KW-1185">Reference proteome</keyword>
<sequence length="416" mass="43653">MNWPDAPNDLPLGDHRYASAVERPDSRDSLAEALGRLTAEGSAIYPQGGRTAIECGGVPDRPGTILDTTGLDRVVDYPAADMTITVESGVTLDRLRQALAAEGQRLTLEAPHPERATIGGVFATDSSGPRRFGLGRPRDQILGIAFASSTGELIRGGGRVVKNVAGYDFPKLLTGSMGSLGVIAELTLKTRPRPETSAIVWSSWTWAAKVESVLGALNASRSRPVAVELLNRPAAAAIAREAGLDLPAGGAVLAIGLEGSAEVVSWQVDALGGELVGDSGRVAVRAEGADRLWAALVGHPATGTTFTFKATLVPSALPAFVHAIDPEYWAVQCHAGNGIAWGLSRPDAPEDDLVADVGRLRERAIAAEGNLTLPRCPTDRKAGLGVWGAPRGDWELARRIKRALDPAGAMNPGRFL</sequence>
<dbReference type="Gene3D" id="1.10.45.10">
    <property type="entry name" value="Vanillyl-alcohol Oxidase, Chain A, domain 4"/>
    <property type="match status" value="1"/>
</dbReference>
<gene>
    <name evidence="6" type="ORF">ElP_52030</name>
</gene>
<dbReference type="Pfam" id="PF02913">
    <property type="entry name" value="FAD-oxidase_C"/>
    <property type="match status" value="2"/>
</dbReference>
<dbReference type="GO" id="GO:0071949">
    <property type="term" value="F:FAD binding"/>
    <property type="evidence" value="ECO:0007669"/>
    <property type="project" value="InterPro"/>
</dbReference>
<dbReference type="PANTHER" id="PTHR11748:SF103">
    <property type="entry name" value="GLYCOLATE OXIDASE SUBUNIT GLCE"/>
    <property type="match status" value="1"/>
</dbReference>
<evidence type="ECO:0000256" key="1">
    <source>
        <dbReference type="ARBA" id="ARBA00001974"/>
    </source>
</evidence>
<evidence type="ECO:0000256" key="3">
    <source>
        <dbReference type="ARBA" id="ARBA00022827"/>
    </source>
</evidence>
<dbReference type="InterPro" id="IPR016171">
    <property type="entry name" value="Vanillyl_alc_oxidase_C-sub2"/>
</dbReference>
<dbReference type="EC" id="1.-.-.-" evidence="6"/>
<accession>A0A518H8T4</accession>
<evidence type="ECO:0000313" key="6">
    <source>
        <dbReference type="EMBL" id="QDV37268.1"/>
    </source>
</evidence>
<keyword evidence="3" id="KW-0274">FAD</keyword>
<reference evidence="6 7" key="1">
    <citation type="submission" date="2019-02" db="EMBL/GenBank/DDBJ databases">
        <title>Deep-cultivation of Planctomycetes and their phenomic and genomic characterization uncovers novel biology.</title>
        <authorList>
            <person name="Wiegand S."/>
            <person name="Jogler M."/>
            <person name="Boedeker C."/>
            <person name="Pinto D."/>
            <person name="Vollmers J."/>
            <person name="Rivas-Marin E."/>
            <person name="Kohn T."/>
            <person name="Peeters S.H."/>
            <person name="Heuer A."/>
            <person name="Rast P."/>
            <person name="Oberbeckmann S."/>
            <person name="Bunk B."/>
            <person name="Jeske O."/>
            <person name="Meyerdierks A."/>
            <person name="Storesund J.E."/>
            <person name="Kallscheuer N."/>
            <person name="Luecker S."/>
            <person name="Lage O.M."/>
            <person name="Pohl T."/>
            <person name="Merkel B.J."/>
            <person name="Hornburger P."/>
            <person name="Mueller R.-W."/>
            <person name="Bruemmer F."/>
            <person name="Labrenz M."/>
            <person name="Spormann A.M."/>
            <person name="Op den Camp H."/>
            <person name="Overmann J."/>
            <person name="Amann R."/>
            <person name="Jetten M.S.M."/>
            <person name="Mascher T."/>
            <person name="Medema M.H."/>
            <person name="Devos D.P."/>
            <person name="Kaster A.-K."/>
            <person name="Ovreas L."/>
            <person name="Rohde M."/>
            <person name="Galperin M.Y."/>
            <person name="Jogler C."/>
        </authorList>
    </citation>
    <scope>NUCLEOTIDE SEQUENCE [LARGE SCALE GENOMIC DNA]</scope>
    <source>
        <strain evidence="6 7">ElP</strain>
    </source>
</reference>
<dbReference type="Gene3D" id="3.30.465.10">
    <property type="match status" value="1"/>
</dbReference>
<dbReference type="AlphaFoldDB" id="A0A518H8T4"/>
<proteinExistence type="predicted"/>
<comment type="cofactor">
    <cofactor evidence="1">
        <name>FAD</name>
        <dbReference type="ChEBI" id="CHEBI:57692"/>
    </cofactor>
</comment>
<evidence type="ECO:0000313" key="7">
    <source>
        <dbReference type="Proteomes" id="UP000317835"/>
    </source>
</evidence>
<name>A0A518H8T4_9BACT</name>
<dbReference type="Pfam" id="PF01565">
    <property type="entry name" value="FAD_binding_4"/>
    <property type="match status" value="1"/>
</dbReference>